<sequence length="220" mass="24383" precursor="true">MNPMTTRTLLAALLALALVHSKPAHAVESQFDVAPQNSDLVVDQSFDGPLGDRWHINTGAWKVVDGVLQGNEVSADKHAAAARYTVQTDNAVYQLRFKLSDGTKAFHFGFDPAKGELDKKGHLFSVIVTPTGWRIMKHVDKNRRQEDPNEVLASSDAAVQADQWHELRLTTWGPYVTATLDQTQLKTTHPTFGVKKPTLVFRCAGEGVQIDDVKVWNQVK</sequence>
<evidence type="ECO:0000256" key="1">
    <source>
        <dbReference type="SAM" id="SignalP"/>
    </source>
</evidence>
<dbReference type="KEGG" id="snep:Enr13x_17130"/>
<name>A0A518HM18_9BACT</name>
<dbReference type="EMBL" id="CP037423">
    <property type="protein sequence ID" value="QDV41870.1"/>
    <property type="molecule type" value="Genomic_DNA"/>
</dbReference>
<evidence type="ECO:0000313" key="3">
    <source>
        <dbReference type="Proteomes" id="UP000319004"/>
    </source>
</evidence>
<feature type="signal peptide" evidence="1">
    <location>
        <begin position="1"/>
        <end position="26"/>
    </location>
</feature>
<keyword evidence="1" id="KW-0732">Signal</keyword>
<protein>
    <recommendedName>
        <fullName evidence="4">3-keto-disaccharide hydrolase domain-containing protein</fullName>
    </recommendedName>
</protein>
<accession>A0A518HM18</accession>
<dbReference type="Proteomes" id="UP000319004">
    <property type="component" value="Chromosome"/>
</dbReference>
<keyword evidence="3" id="KW-1185">Reference proteome</keyword>
<dbReference type="Gene3D" id="2.60.120.560">
    <property type="entry name" value="Exo-inulinase, domain 1"/>
    <property type="match status" value="1"/>
</dbReference>
<proteinExistence type="predicted"/>
<dbReference type="AlphaFoldDB" id="A0A518HM18"/>
<feature type="chain" id="PRO_5021951925" description="3-keto-disaccharide hydrolase domain-containing protein" evidence="1">
    <location>
        <begin position="27"/>
        <end position="220"/>
    </location>
</feature>
<reference evidence="2 3" key="1">
    <citation type="submission" date="2019-03" db="EMBL/GenBank/DDBJ databases">
        <title>Deep-cultivation of Planctomycetes and their phenomic and genomic characterization uncovers novel biology.</title>
        <authorList>
            <person name="Wiegand S."/>
            <person name="Jogler M."/>
            <person name="Boedeker C."/>
            <person name="Pinto D."/>
            <person name="Vollmers J."/>
            <person name="Rivas-Marin E."/>
            <person name="Kohn T."/>
            <person name="Peeters S.H."/>
            <person name="Heuer A."/>
            <person name="Rast P."/>
            <person name="Oberbeckmann S."/>
            <person name="Bunk B."/>
            <person name="Jeske O."/>
            <person name="Meyerdierks A."/>
            <person name="Storesund J.E."/>
            <person name="Kallscheuer N."/>
            <person name="Luecker S."/>
            <person name="Lage O.M."/>
            <person name="Pohl T."/>
            <person name="Merkel B.J."/>
            <person name="Hornburger P."/>
            <person name="Mueller R.-W."/>
            <person name="Bruemmer F."/>
            <person name="Labrenz M."/>
            <person name="Spormann A.M."/>
            <person name="Op den Camp H."/>
            <person name="Overmann J."/>
            <person name="Amann R."/>
            <person name="Jetten M.S.M."/>
            <person name="Mascher T."/>
            <person name="Medema M.H."/>
            <person name="Devos D.P."/>
            <person name="Kaster A.-K."/>
            <person name="Ovreas L."/>
            <person name="Rohde M."/>
            <person name="Galperin M.Y."/>
            <person name="Jogler C."/>
        </authorList>
    </citation>
    <scope>NUCLEOTIDE SEQUENCE [LARGE SCALE GENOMIC DNA]</scope>
    <source>
        <strain evidence="2 3">Enr13</strain>
    </source>
</reference>
<evidence type="ECO:0008006" key="4">
    <source>
        <dbReference type="Google" id="ProtNLM"/>
    </source>
</evidence>
<gene>
    <name evidence="2" type="ORF">Enr13x_17130</name>
</gene>
<organism evidence="2 3">
    <name type="scientific">Stieleria neptunia</name>
    <dbReference type="NCBI Taxonomy" id="2527979"/>
    <lineage>
        <taxon>Bacteria</taxon>
        <taxon>Pseudomonadati</taxon>
        <taxon>Planctomycetota</taxon>
        <taxon>Planctomycetia</taxon>
        <taxon>Pirellulales</taxon>
        <taxon>Pirellulaceae</taxon>
        <taxon>Stieleria</taxon>
    </lineage>
</organism>
<evidence type="ECO:0000313" key="2">
    <source>
        <dbReference type="EMBL" id="QDV41870.1"/>
    </source>
</evidence>